<evidence type="ECO:0000313" key="1">
    <source>
        <dbReference type="EMBL" id="GAA0934674.1"/>
    </source>
</evidence>
<protein>
    <submittedName>
        <fullName evidence="1">Uncharacterized protein</fullName>
    </submittedName>
</protein>
<name>A0ABP4ACI3_9ACTN</name>
<sequence>MEVDISPGDLKDRKADSRGRINLGSEYADKKVMVAILEVGEDDD</sequence>
<dbReference type="Proteomes" id="UP001501005">
    <property type="component" value="Unassembled WGS sequence"/>
</dbReference>
<evidence type="ECO:0000313" key="2">
    <source>
        <dbReference type="Proteomes" id="UP001501005"/>
    </source>
</evidence>
<gene>
    <name evidence="1" type="ORF">GCM10009549_58270</name>
</gene>
<accession>A0ABP4ACI3</accession>
<proteinExistence type="predicted"/>
<reference evidence="2" key="1">
    <citation type="journal article" date="2019" name="Int. J. Syst. Evol. Microbiol.">
        <title>The Global Catalogue of Microorganisms (GCM) 10K type strain sequencing project: providing services to taxonomists for standard genome sequencing and annotation.</title>
        <authorList>
            <consortium name="The Broad Institute Genomics Platform"/>
            <consortium name="The Broad Institute Genome Sequencing Center for Infectious Disease"/>
            <person name="Wu L."/>
            <person name="Ma J."/>
        </authorList>
    </citation>
    <scope>NUCLEOTIDE SEQUENCE [LARGE SCALE GENOMIC DNA]</scope>
    <source>
        <strain evidence="2">JCM 10673</strain>
    </source>
</reference>
<keyword evidence="2" id="KW-1185">Reference proteome</keyword>
<comment type="caution">
    <text evidence="1">The sequence shown here is derived from an EMBL/GenBank/DDBJ whole genome shotgun (WGS) entry which is preliminary data.</text>
</comment>
<dbReference type="EMBL" id="BAAAHG010000151">
    <property type="protein sequence ID" value="GAA0934674.1"/>
    <property type="molecule type" value="Genomic_DNA"/>
</dbReference>
<organism evidence="1 2">
    <name type="scientific">Streptomyces thermoalcalitolerans</name>
    <dbReference type="NCBI Taxonomy" id="65605"/>
    <lineage>
        <taxon>Bacteria</taxon>
        <taxon>Bacillati</taxon>
        <taxon>Actinomycetota</taxon>
        <taxon>Actinomycetes</taxon>
        <taxon>Kitasatosporales</taxon>
        <taxon>Streptomycetaceae</taxon>
        <taxon>Streptomyces</taxon>
    </lineage>
</organism>